<dbReference type="PANTHER" id="PTHR46355">
    <property type="entry name" value="UPF0428 PROTEIN CXORF56"/>
    <property type="match status" value="1"/>
</dbReference>
<dbReference type="HOGENOM" id="CLU_542000_0_0_1"/>
<gene>
    <name evidence="4" type="ORF">RHTO_05271</name>
</gene>
<dbReference type="EMBL" id="KB722672">
    <property type="protein sequence ID" value="EMS19108.1"/>
    <property type="molecule type" value="Genomic_DNA"/>
</dbReference>
<reference evidence="4 5" key="1">
    <citation type="journal article" date="2012" name="Nat. Commun.">
        <title>A multi-omic map of the lipid-producing yeast Rhodosporidium toruloides.</title>
        <authorList>
            <person name="Zhu Z."/>
            <person name="Zhang S."/>
            <person name="Liu H."/>
            <person name="Shen H."/>
            <person name="Lin X."/>
            <person name="Yang F."/>
            <person name="Zhou Y.J."/>
            <person name="Jin G."/>
            <person name="Ye M."/>
            <person name="Zou H."/>
            <person name="Zou H."/>
            <person name="Zhao Z.K."/>
        </authorList>
    </citation>
    <scope>NUCLEOTIDE SEQUENCE [LARGE SCALE GENOMIC DNA]</scope>
    <source>
        <strain evidence="4 5">NP11</strain>
    </source>
</reference>
<dbReference type="AlphaFoldDB" id="M7XG34"/>
<dbReference type="Pfam" id="PF25809">
    <property type="entry name" value="STEEP1"/>
    <property type="match status" value="1"/>
</dbReference>
<feature type="compositionally biased region" description="Basic residues" evidence="2">
    <location>
        <begin position="246"/>
        <end position="259"/>
    </location>
</feature>
<name>M7XG34_RHOT1</name>
<dbReference type="GO" id="GO:0006888">
    <property type="term" value="P:endoplasmic reticulum to Golgi vesicle-mediated transport"/>
    <property type="evidence" value="ECO:0007669"/>
    <property type="project" value="TreeGrafter"/>
</dbReference>
<proteinExistence type="inferred from homology"/>
<evidence type="ECO:0000256" key="1">
    <source>
        <dbReference type="ARBA" id="ARBA00024205"/>
    </source>
</evidence>
<evidence type="ECO:0000259" key="3">
    <source>
        <dbReference type="Pfam" id="PF25809"/>
    </source>
</evidence>
<dbReference type="Proteomes" id="UP000016926">
    <property type="component" value="Unassembled WGS sequence"/>
</dbReference>
<dbReference type="RefSeq" id="XP_016270227.1">
    <property type="nucleotide sequence ID" value="XM_016418933.1"/>
</dbReference>
<evidence type="ECO:0000313" key="4">
    <source>
        <dbReference type="EMBL" id="EMS19108.1"/>
    </source>
</evidence>
<keyword evidence="5" id="KW-1185">Reference proteome</keyword>
<dbReference type="OrthoDB" id="2530475at2759"/>
<protein>
    <recommendedName>
        <fullName evidence="3">STEEP1 domain-containing protein</fullName>
    </recommendedName>
</protein>
<evidence type="ECO:0000256" key="2">
    <source>
        <dbReference type="SAM" id="MobiDB-lite"/>
    </source>
</evidence>
<feature type="region of interest" description="Disordered" evidence="2">
    <location>
        <begin position="238"/>
        <end position="273"/>
    </location>
</feature>
<dbReference type="PANTHER" id="PTHR46355:SF1">
    <property type="entry name" value="STING ER EXIT PROTEIN"/>
    <property type="match status" value="1"/>
</dbReference>
<evidence type="ECO:0000313" key="5">
    <source>
        <dbReference type="Proteomes" id="UP000016926"/>
    </source>
</evidence>
<dbReference type="eggNOG" id="KOG4397">
    <property type="taxonomic scope" value="Eukaryota"/>
</dbReference>
<comment type="similarity">
    <text evidence="1">Belongs to the STEEP1 family.</text>
</comment>
<dbReference type="InterPro" id="IPR029704">
    <property type="entry name" value="STEEP-like"/>
</dbReference>
<dbReference type="GO" id="GO:0005737">
    <property type="term" value="C:cytoplasm"/>
    <property type="evidence" value="ECO:0007669"/>
    <property type="project" value="GOC"/>
</dbReference>
<dbReference type="GO" id="GO:0090158">
    <property type="term" value="P:endoplasmic reticulum membrane organization"/>
    <property type="evidence" value="ECO:0007669"/>
    <property type="project" value="TreeGrafter"/>
</dbReference>
<feature type="domain" description="STEEP1" evidence="3">
    <location>
        <begin position="339"/>
        <end position="477"/>
    </location>
</feature>
<dbReference type="InterPro" id="IPR057965">
    <property type="entry name" value="STEEP1_dom"/>
</dbReference>
<organism evidence="4 5">
    <name type="scientific">Rhodotorula toruloides (strain NP11)</name>
    <name type="common">Yeast</name>
    <name type="synonym">Rhodosporidium toruloides</name>
    <dbReference type="NCBI Taxonomy" id="1130832"/>
    <lineage>
        <taxon>Eukaryota</taxon>
        <taxon>Fungi</taxon>
        <taxon>Dikarya</taxon>
        <taxon>Basidiomycota</taxon>
        <taxon>Pucciniomycotina</taxon>
        <taxon>Microbotryomycetes</taxon>
        <taxon>Sporidiobolales</taxon>
        <taxon>Sporidiobolaceae</taxon>
        <taxon>Rhodotorula</taxon>
    </lineage>
</organism>
<dbReference type="GeneID" id="27369284"/>
<accession>M7XG34</accession>
<sequence>MCYVSATLFYGVCIKTHSLQLAARAWPTLKRTLEVIDLLLARKRRGYLRVSNSTGAASIVDLTNEVWELIRLHTRDAIFEQSCRELVGGCHYAASGDDIGPSQTATMRHLQTCDDCYDYLVCDGRLSTFVSQSLPVIEFLLTDFGLRLVGDDSFTHELPNDAPFEFLSHSRAVAILYSGDEGLGEPRIRSCPCANNNGNGQGNEIVEIDPLIFQLPPDANERFEDLFLAFPQLEAVYAPSNERSPPKRSRTRKTARRSRPSGTMRGRTPAQKYRDQWNYEQVLNRKPSSTHATLGETTSFAVPRVISPSATSLTSAHTHSNMAPRGRSSIVQSGTEAFTENLHVNYCLCGEFILVVDAPLASLPRRPADSSHCLVNTGPSKRVYKLNITETSKDYKPPEVPKQTEDTLVVNQYGAAGKNGNGVLVNRDGGFEFQRRLFCPRCQLQVGYETVPGEGQKGDATFILAGALSDIQNKAPAEAFGEPTVTPAGNLADQGAREAVAAA</sequence>